<dbReference type="KEGG" id="dgo:DGo_PB0108"/>
<name>H8H1I0_DEIGI</name>
<accession>H8H1I0</accession>
<sequence>MVTPGTTFQAQTPLKKQMVALLRDSFTVSERRACQVLAFSRTTHRRNSPKREKDQ</sequence>
<gene>
    <name evidence="1" type="ordered locus">DGo_PB0108</name>
</gene>
<protein>
    <submittedName>
        <fullName evidence="1">Uncharacterized protein</fullName>
    </submittedName>
</protein>
<keyword evidence="2" id="KW-1185">Reference proteome</keyword>
<geneLocation type="plasmid" evidence="1 2">
    <name>P2</name>
</geneLocation>
<evidence type="ECO:0000313" key="2">
    <source>
        <dbReference type="Proteomes" id="UP000007575"/>
    </source>
</evidence>
<keyword evidence="1" id="KW-0614">Plasmid</keyword>
<organism evidence="1 2">
    <name type="scientific">Deinococcus gobiensis (strain DSM 21396 / JCM 16679 / CGMCC 1.7299 / I-0)</name>
    <dbReference type="NCBI Taxonomy" id="745776"/>
    <lineage>
        <taxon>Bacteria</taxon>
        <taxon>Thermotogati</taxon>
        <taxon>Deinococcota</taxon>
        <taxon>Deinococci</taxon>
        <taxon>Deinococcales</taxon>
        <taxon>Deinococcaceae</taxon>
        <taxon>Deinococcus</taxon>
    </lineage>
</organism>
<reference evidence="1 2" key="1">
    <citation type="journal article" date="2012" name="PLoS ONE">
        <title>Genome sequence and transcriptome analysis of the radioresistant bacterium Deinococcus gobiensis: insights into the extreme environmental adaptations.</title>
        <authorList>
            <person name="Yuan M."/>
            <person name="Chen M."/>
            <person name="Zhang W."/>
            <person name="Lu W."/>
            <person name="Wang J."/>
            <person name="Yang M."/>
            <person name="Zhao P."/>
            <person name="Tang R."/>
            <person name="Li X."/>
            <person name="Hao Y."/>
            <person name="Zhou Z."/>
            <person name="Zhan Y."/>
            <person name="Yu H."/>
            <person name="Teng C."/>
            <person name="Yan Y."/>
            <person name="Ping S."/>
            <person name="Wang Y."/>
            <person name="Lin M."/>
        </authorList>
    </citation>
    <scope>NUCLEOTIDE SEQUENCE [LARGE SCALE GENOMIC DNA]</scope>
    <source>
        <strain evidence="2">DSM 21396 / JCM 16679 / CGMCC 1.7299 / I-0</strain>
        <plasmid evidence="1">P2</plasmid>
    </source>
</reference>
<dbReference type="Proteomes" id="UP000007575">
    <property type="component" value="Plasmid P2"/>
</dbReference>
<evidence type="ECO:0000313" key="1">
    <source>
        <dbReference type="EMBL" id="AFD27377.1"/>
    </source>
</evidence>
<dbReference type="AlphaFoldDB" id="H8H1I0"/>
<dbReference type="HOGENOM" id="CLU_3024619_0_0_0"/>
<proteinExistence type="predicted"/>
<dbReference type="EMBL" id="CP002193">
    <property type="protein sequence ID" value="AFD27377.1"/>
    <property type="molecule type" value="Genomic_DNA"/>
</dbReference>